<comment type="caution">
    <text evidence="2">The sequence shown here is derived from an EMBL/GenBank/DDBJ whole genome shotgun (WGS) entry which is preliminary data.</text>
</comment>
<proteinExistence type="predicted"/>
<dbReference type="RefSeq" id="WP_379813968.1">
    <property type="nucleotide sequence ID" value="NZ_JBHUDZ010000017.1"/>
</dbReference>
<dbReference type="EMBL" id="JBHUDZ010000017">
    <property type="protein sequence ID" value="MFD1604850.1"/>
    <property type="molecule type" value="Genomic_DNA"/>
</dbReference>
<gene>
    <name evidence="2" type="ORF">ACFSC2_19080</name>
</gene>
<evidence type="ECO:0000313" key="2">
    <source>
        <dbReference type="EMBL" id="MFD1604850.1"/>
    </source>
</evidence>
<dbReference type="Proteomes" id="UP001597138">
    <property type="component" value="Unassembled WGS sequence"/>
</dbReference>
<reference evidence="3" key="1">
    <citation type="journal article" date="2019" name="Int. J. Syst. Evol. Microbiol.">
        <title>The Global Catalogue of Microorganisms (GCM) 10K type strain sequencing project: providing services to taxonomists for standard genome sequencing and annotation.</title>
        <authorList>
            <consortium name="The Broad Institute Genomics Platform"/>
            <consortium name="The Broad Institute Genome Sequencing Center for Infectious Disease"/>
            <person name="Wu L."/>
            <person name="Ma J."/>
        </authorList>
    </citation>
    <scope>NUCLEOTIDE SEQUENCE [LARGE SCALE GENOMIC DNA]</scope>
    <source>
        <strain evidence="3">CCUG 70865</strain>
    </source>
</reference>
<feature type="transmembrane region" description="Helical" evidence="1">
    <location>
        <begin position="161"/>
        <end position="178"/>
    </location>
</feature>
<keyword evidence="1" id="KW-1133">Transmembrane helix</keyword>
<feature type="transmembrane region" description="Helical" evidence="1">
    <location>
        <begin position="199"/>
        <end position="216"/>
    </location>
</feature>
<evidence type="ECO:0000256" key="1">
    <source>
        <dbReference type="SAM" id="Phobius"/>
    </source>
</evidence>
<protein>
    <submittedName>
        <fullName evidence="2">Uncharacterized protein</fullName>
    </submittedName>
</protein>
<keyword evidence="1" id="KW-0472">Membrane</keyword>
<keyword evidence="1" id="KW-0812">Transmembrane</keyword>
<name>A0ABW4HJK7_9FLAO</name>
<feature type="transmembrane region" description="Helical" evidence="1">
    <location>
        <begin position="129"/>
        <end position="149"/>
    </location>
</feature>
<sequence>MNEKFTLTGGARIGMSNASFPLADLYVDKNVLKINASIVGNLVFQPNDIISIEAYSSIPVIGNGIKINHRIEKYSSKVIFWTFKNPITVINEIRKTGFLDNIQSEITAADLEIINRQNQGGFPIKKPVAIFYVVIWNALFLSDIIPFFLQEKQEGFPIGNGIKLALAIVFVSAILTLVSAKFRSLILKERRELDDIKKFVYLLLFISGMLFLQFSITCL</sequence>
<accession>A0ABW4HJK7</accession>
<organism evidence="2 3">
    <name type="scientific">Flavobacterium artemisiae</name>
    <dbReference type="NCBI Taxonomy" id="2126556"/>
    <lineage>
        <taxon>Bacteria</taxon>
        <taxon>Pseudomonadati</taxon>
        <taxon>Bacteroidota</taxon>
        <taxon>Flavobacteriia</taxon>
        <taxon>Flavobacteriales</taxon>
        <taxon>Flavobacteriaceae</taxon>
        <taxon>Flavobacterium</taxon>
    </lineage>
</organism>
<evidence type="ECO:0000313" key="3">
    <source>
        <dbReference type="Proteomes" id="UP001597138"/>
    </source>
</evidence>
<keyword evidence="3" id="KW-1185">Reference proteome</keyword>